<dbReference type="AlphaFoldDB" id="A0A1I6E294"/>
<organism evidence="2 3">
    <name type="scientific">Lentzea waywayandensis</name>
    <dbReference type="NCBI Taxonomy" id="84724"/>
    <lineage>
        <taxon>Bacteria</taxon>
        <taxon>Bacillati</taxon>
        <taxon>Actinomycetota</taxon>
        <taxon>Actinomycetes</taxon>
        <taxon>Pseudonocardiales</taxon>
        <taxon>Pseudonocardiaceae</taxon>
        <taxon>Lentzea</taxon>
    </lineage>
</organism>
<dbReference type="Pfam" id="PF10593">
    <property type="entry name" value="Z1"/>
    <property type="match status" value="1"/>
</dbReference>
<feature type="domain" description="Putative endonuclease Z1" evidence="1">
    <location>
        <begin position="310"/>
        <end position="522"/>
    </location>
</feature>
<accession>A0A1I6E294</accession>
<gene>
    <name evidence="2" type="ORF">SAMN04488564_103646</name>
</gene>
<evidence type="ECO:0000259" key="1">
    <source>
        <dbReference type="Pfam" id="PF10593"/>
    </source>
</evidence>
<dbReference type="Proteomes" id="UP000198583">
    <property type="component" value="Unassembled WGS sequence"/>
</dbReference>
<evidence type="ECO:0000313" key="3">
    <source>
        <dbReference type="Proteomes" id="UP000198583"/>
    </source>
</evidence>
<protein>
    <submittedName>
        <fullName evidence="2">Z1 domain-containing protein</fullName>
    </submittedName>
</protein>
<sequence length="759" mass="85454">METLVEDGNNPYDVHHELWKWGPKVDGPNFARFLEAANLPEPAIEGLRRFTPKVLGQSSPPEIDGISTGLVIGKVQSGKTNSFLALSALASDNGYRMVIVLSGTKNILKDQTYRQVVSKLSRGDRSWMVFNFEPGTGELDFENALRTAFSPFAPRTLVVTILKRTRDNSDASEGIDRLATLLERSDLREKLAHQPTLIIDDEADEASLDNSAKARSSGKEAEPTPTFKAILRLKEFFCRQAFVQYTATPQANLLAELTEQLSPDYCELLPPGDGYCGAADFFPENGPYWQEIPQSDVDAVADRSSEPPESLVEAMRYFFVSAALEEMTGDGTPKSRSMLVHPERQMPSHNLAEAWVQKVRSRLREYVTAALDRPDSHLAHEFYAEVAQSLQTLSTTTLVEGVRPQDLMLPLHHRLGDAKVRVINSKNQFGEDVDWNEPCCWIFVGGDVLQRGFAFQGLTTTWMARGPGTGQVDVLMQRGRFFGYRKPFFKYCRIWLPRVVHDDYYALFAEHEAALWRAVQAHIDSGKPMTEWPRVFRIDPGLRLCRRTSQWIRLKTTTNEWLAQRVVPSVDQAADAAANAKLVQDLRESVANWQEGWVPSDRNAVRMHRFAYVQLKRLEDFLTNYRFFGQDDVLDVILLDVVASLAEQNDQACAVVVDMRPDGRNRRAVTKGEVNQLFQGANKLEDPAARAHYPGDRAFRAGGDGLPHLSDNLLTIQLHEPNLDQNGKFLTDLGGYLSKGCPLLGAWLPEDLRNYRRQS</sequence>
<name>A0A1I6E294_9PSEU</name>
<dbReference type="EMBL" id="FOYL01000003">
    <property type="protein sequence ID" value="SFR11747.1"/>
    <property type="molecule type" value="Genomic_DNA"/>
</dbReference>
<reference evidence="3" key="1">
    <citation type="submission" date="2016-10" db="EMBL/GenBank/DDBJ databases">
        <authorList>
            <person name="Varghese N."/>
            <person name="Submissions S."/>
        </authorList>
    </citation>
    <scope>NUCLEOTIDE SEQUENCE [LARGE SCALE GENOMIC DNA]</scope>
    <source>
        <strain evidence="3">DSM 44232</strain>
    </source>
</reference>
<proteinExistence type="predicted"/>
<dbReference type="STRING" id="84724.SAMN04488564_103646"/>
<dbReference type="InterPro" id="IPR018310">
    <property type="entry name" value="Put_endonuclease_Z1-dom"/>
</dbReference>
<keyword evidence="3" id="KW-1185">Reference proteome</keyword>
<evidence type="ECO:0000313" key="2">
    <source>
        <dbReference type="EMBL" id="SFR11747.1"/>
    </source>
</evidence>